<proteinExistence type="predicted"/>
<dbReference type="RefSeq" id="WP_116430530.1">
    <property type="nucleotide sequence ID" value="NZ_NMUF01000021.1"/>
</dbReference>
<gene>
    <name evidence="1" type="ORF">CGL51_08890</name>
    <name evidence="2" type="ORF">CGL52_08200</name>
</gene>
<dbReference type="EMBL" id="NMUE01000029">
    <property type="protein sequence ID" value="RFA94919.1"/>
    <property type="molecule type" value="Genomic_DNA"/>
</dbReference>
<reference evidence="3 4" key="1">
    <citation type="submission" date="2017-07" db="EMBL/GenBank/DDBJ databases">
        <title>Draft genome sequence of aerobic hyperthermophilic archaea, Pyrobaculum aerophilum YKB31 and YKB32.</title>
        <authorList>
            <person name="Mochizuki T."/>
            <person name="Berliner A.J."/>
            <person name="Yoshida-Takashima Y."/>
            <person name="Takaki Y."/>
            <person name="Nunoura T."/>
            <person name="Takai K."/>
        </authorList>
    </citation>
    <scope>NUCLEOTIDE SEQUENCE [LARGE SCALE GENOMIC DNA]</scope>
    <source>
        <strain evidence="1 4">YKB31</strain>
        <strain evidence="2 3">YKB32</strain>
    </source>
</reference>
<evidence type="ECO:0000313" key="3">
    <source>
        <dbReference type="Proteomes" id="UP000256877"/>
    </source>
</evidence>
<evidence type="ECO:0000313" key="2">
    <source>
        <dbReference type="EMBL" id="RFA98027.1"/>
    </source>
</evidence>
<name>A0A371QX72_9CREN</name>
<dbReference type="Proteomes" id="UP000256877">
    <property type="component" value="Unassembled WGS sequence"/>
</dbReference>
<comment type="caution">
    <text evidence="1">The sequence shown here is derived from an EMBL/GenBank/DDBJ whole genome shotgun (WGS) entry which is preliminary data.</text>
</comment>
<dbReference type="Proteomes" id="UP000257123">
    <property type="component" value="Unassembled WGS sequence"/>
</dbReference>
<accession>A0A371QX72</accession>
<dbReference type="AlphaFoldDB" id="A0A371QX72"/>
<evidence type="ECO:0000313" key="1">
    <source>
        <dbReference type="EMBL" id="RFA94919.1"/>
    </source>
</evidence>
<organism evidence="1 4">
    <name type="scientific">Pyrobaculum aerophilum</name>
    <dbReference type="NCBI Taxonomy" id="13773"/>
    <lineage>
        <taxon>Archaea</taxon>
        <taxon>Thermoproteota</taxon>
        <taxon>Thermoprotei</taxon>
        <taxon>Thermoproteales</taxon>
        <taxon>Thermoproteaceae</taxon>
        <taxon>Pyrobaculum</taxon>
    </lineage>
</organism>
<dbReference type="EMBL" id="NMUF01000021">
    <property type="protein sequence ID" value="RFA98027.1"/>
    <property type="molecule type" value="Genomic_DNA"/>
</dbReference>
<evidence type="ECO:0000313" key="4">
    <source>
        <dbReference type="Proteomes" id="UP000257123"/>
    </source>
</evidence>
<sequence length="61" mass="6761">MLRLILEGVFRPWLIATPARHCEAPSDFLEAGIIPTRRLKGKARVVVRGIRWPAEGDVAPG</sequence>
<protein>
    <submittedName>
        <fullName evidence="1">Uncharacterized protein</fullName>
    </submittedName>
</protein>